<proteinExistence type="predicted"/>
<reference evidence="1 2" key="1">
    <citation type="journal article" date="2009" name="J. Infect. Dis.">
        <title>Clinical, experimental, and genomic differences between intermediately pathogenic, highly pathogenic, and epidemic Streptococcus suis.</title>
        <authorList>
            <person name="Ye C."/>
            <person name="Zheng H."/>
            <person name="Zhang J."/>
            <person name="Jing H."/>
            <person name="Wang L."/>
            <person name="Xiong Y."/>
            <person name="Wang W."/>
            <person name="Zhou Z."/>
            <person name="Sun Q."/>
            <person name="Luo X."/>
            <person name="Du H."/>
            <person name="Gottschalk M."/>
            <person name="Xu J."/>
        </authorList>
    </citation>
    <scope>NUCLEOTIDE SEQUENCE [LARGE SCALE GENOMIC DNA]</scope>
    <source>
        <strain evidence="1 2">GZ1</strain>
    </source>
</reference>
<evidence type="ECO:0000313" key="2">
    <source>
        <dbReference type="Proteomes" id="UP000002359"/>
    </source>
</evidence>
<dbReference type="HOGENOM" id="CLU_3317492_0_0_9"/>
<organism evidence="1 2">
    <name type="scientific">Streptococcus suis (strain GZ1)</name>
    <dbReference type="NCBI Taxonomy" id="423211"/>
    <lineage>
        <taxon>Bacteria</taxon>
        <taxon>Bacillati</taxon>
        <taxon>Bacillota</taxon>
        <taxon>Bacilli</taxon>
        <taxon>Lactobacillales</taxon>
        <taxon>Streptococcaceae</taxon>
        <taxon>Streptococcus</taxon>
    </lineage>
</organism>
<accession>D5AJG7</accession>
<protein>
    <submittedName>
        <fullName evidence="1">Uncharacterized protein</fullName>
    </submittedName>
</protein>
<dbReference type="PATRIC" id="fig|423211.3.peg.1503"/>
<evidence type="ECO:0000313" key="1">
    <source>
        <dbReference type="EMBL" id="ADE31982.1"/>
    </source>
</evidence>
<dbReference type="AlphaFoldDB" id="D5AJG7"/>
<name>D5AJG7_STRGZ</name>
<dbReference type="Proteomes" id="UP000002359">
    <property type="component" value="Chromosome"/>
</dbReference>
<gene>
    <name evidence="1" type="ordered locus">SSGZ1_1526</name>
</gene>
<dbReference type="KEGG" id="ssw:SSGZ1_1526"/>
<sequence length="39" mass="4357">MEEQAKGLHFVFSHPDLTVGCGIAPHQLSLADYQRSILF</sequence>
<dbReference type="EMBL" id="CP000837">
    <property type="protein sequence ID" value="ADE31982.1"/>
    <property type="molecule type" value="Genomic_DNA"/>
</dbReference>